<evidence type="ECO:0000313" key="3">
    <source>
        <dbReference type="Proteomes" id="UP000298663"/>
    </source>
</evidence>
<dbReference type="EMBL" id="AZBU02000001">
    <property type="protein sequence ID" value="TMS32950.1"/>
    <property type="molecule type" value="Genomic_DNA"/>
</dbReference>
<evidence type="ECO:0000313" key="2">
    <source>
        <dbReference type="EMBL" id="TMS32950.1"/>
    </source>
</evidence>
<gene>
    <name evidence="2" type="ORF">L596_000738</name>
</gene>
<sequence>MSPADIWALFPIHLNKIAASILGGSSILVFLDTLACLILTCKNKYKALKRAQIVLLTMQILSGMLITTFLGLLAAQDFVGFQKIGNHFKNAVSSISFLVKFFVNFWLAFSAFLFLHERRNIPIVKGTWKRPMTAFDVVSNVVLIFMLFASPTANILSIFFTWMLQDFMEHMLSIYSDLLFLFALLAYLITLKKDGTNFLSREVPAFLQGMAKIRFFIVLMRVITSLTGVVSYWVPMTDERHILARGIIQAIYFGLIMVEIFTVNVFISASKALKTKR</sequence>
<feature type="transmembrane region" description="Helical" evidence="1">
    <location>
        <begin position="95"/>
        <end position="116"/>
    </location>
</feature>
<reference evidence="2 3" key="2">
    <citation type="journal article" date="2019" name="G3 (Bethesda)">
        <title>Hybrid Assembly of the Genome of the Entomopathogenic Nematode Steinernema carpocapsae Identifies the X-Chromosome.</title>
        <authorList>
            <person name="Serra L."/>
            <person name="Macchietto M."/>
            <person name="Macias-Munoz A."/>
            <person name="McGill C.J."/>
            <person name="Rodriguez I.M."/>
            <person name="Rodriguez B."/>
            <person name="Murad R."/>
            <person name="Mortazavi A."/>
        </authorList>
    </citation>
    <scope>NUCLEOTIDE SEQUENCE [LARGE SCALE GENOMIC DNA]</scope>
    <source>
        <strain evidence="2 3">ALL</strain>
    </source>
</reference>
<protein>
    <submittedName>
        <fullName evidence="2">Uncharacterized protein</fullName>
    </submittedName>
</protein>
<keyword evidence="3" id="KW-1185">Reference proteome</keyword>
<keyword evidence="1" id="KW-1133">Transmembrane helix</keyword>
<accession>A0A4U8UJ03</accession>
<dbReference type="AlphaFoldDB" id="A0A4U8UJ03"/>
<feature type="transmembrane region" description="Helical" evidence="1">
    <location>
        <begin position="246"/>
        <end position="267"/>
    </location>
</feature>
<feature type="transmembrane region" description="Helical" evidence="1">
    <location>
        <begin position="213"/>
        <end position="234"/>
    </location>
</feature>
<feature type="transmembrane region" description="Helical" evidence="1">
    <location>
        <begin position="53"/>
        <end position="75"/>
    </location>
</feature>
<dbReference type="Proteomes" id="UP000298663">
    <property type="component" value="Unassembled WGS sequence"/>
</dbReference>
<keyword evidence="1" id="KW-0472">Membrane</keyword>
<feature type="transmembrane region" description="Helical" evidence="1">
    <location>
        <begin position="137"/>
        <end position="160"/>
    </location>
</feature>
<evidence type="ECO:0000256" key="1">
    <source>
        <dbReference type="SAM" id="Phobius"/>
    </source>
</evidence>
<organism evidence="2 3">
    <name type="scientific">Steinernema carpocapsae</name>
    <name type="common">Entomopathogenic nematode</name>
    <dbReference type="NCBI Taxonomy" id="34508"/>
    <lineage>
        <taxon>Eukaryota</taxon>
        <taxon>Metazoa</taxon>
        <taxon>Ecdysozoa</taxon>
        <taxon>Nematoda</taxon>
        <taxon>Chromadorea</taxon>
        <taxon>Rhabditida</taxon>
        <taxon>Tylenchina</taxon>
        <taxon>Panagrolaimomorpha</taxon>
        <taxon>Strongyloidoidea</taxon>
        <taxon>Steinernematidae</taxon>
        <taxon>Steinernema</taxon>
    </lineage>
</organism>
<feature type="transmembrane region" description="Helical" evidence="1">
    <location>
        <begin position="172"/>
        <end position="192"/>
    </location>
</feature>
<name>A0A4U8UJ03_STECR</name>
<reference evidence="2 3" key="1">
    <citation type="journal article" date="2015" name="Genome Biol.">
        <title>Comparative genomics of Steinernema reveals deeply conserved gene regulatory networks.</title>
        <authorList>
            <person name="Dillman A.R."/>
            <person name="Macchietto M."/>
            <person name="Porter C.F."/>
            <person name="Rogers A."/>
            <person name="Williams B."/>
            <person name="Antoshechkin I."/>
            <person name="Lee M.M."/>
            <person name="Goodwin Z."/>
            <person name="Lu X."/>
            <person name="Lewis E.E."/>
            <person name="Goodrich-Blair H."/>
            <person name="Stock S.P."/>
            <person name="Adams B.J."/>
            <person name="Sternberg P.W."/>
            <person name="Mortazavi A."/>
        </authorList>
    </citation>
    <scope>NUCLEOTIDE SEQUENCE [LARGE SCALE GENOMIC DNA]</scope>
    <source>
        <strain evidence="2 3">ALL</strain>
    </source>
</reference>
<comment type="caution">
    <text evidence="2">The sequence shown here is derived from an EMBL/GenBank/DDBJ whole genome shotgun (WGS) entry which is preliminary data.</text>
</comment>
<keyword evidence="1" id="KW-0812">Transmembrane</keyword>
<feature type="transmembrane region" description="Helical" evidence="1">
    <location>
        <begin position="17"/>
        <end position="41"/>
    </location>
</feature>
<proteinExistence type="predicted"/>